<protein>
    <submittedName>
        <fullName evidence="2">Uncharacterized protein</fullName>
    </submittedName>
</protein>
<evidence type="ECO:0000313" key="2">
    <source>
        <dbReference type="EMBL" id="PWI70914.1"/>
    </source>
</evidence>
<name>A0A2U3E8U2_PURLI</name>
<reference evidence="2 3" key="1">
    <citation type="journal article" date="2016" name="Front. Microbiol.">
        <title>Genome and transcriptome sequences reveal the specific parasitism of the nematophagous Purpureocillium lilacinum 36-1.</title>
        <authorList>
            <person name="Xie J."/>
            <person name="Li S."/>
            <person name="Mo C."/>
            <person name="Xiao X."/>
            <person name="Peng D."/>
            <person name="Wang G."/>
            <person name="Xiao Y."/>
        </authorList>
    </citation>
    <scope>NUCLEOTIDE SEQUENCE [LARGE SCALE GENOMIC DNA]</scope>
    <source>
        <strain evidence="2 3">36-1</strain>
    </source>
</reference>
<gene>
    <name evidence="2" type="ORF">PCL_12282</name>
</gene>
<accession>A0A2U3E8U2</accession>
<evidence type="ECO:0000313" key="3">
    <source>
        <dbReference type="Proteomes" id="UP000245956"/>
    </source>
</evidence>
<feature type="signal peptide" evidence="1">
    <location>
        <begin position="1"/>
        <end position="15"/>
    </location>
</feature>
<feature type="chain" id="PRO_5015403386" evidence="1">
    <location>
        <begin position="16"/>
        <end position="203"/>
    </location>
</feature>
<keyword evidence="1" id="KW-0732">Signal</keyword>
<dbReference type="Proteomes" id="UP000245956">
    <property type="component" value="Unassembled WGS sequence"/>
</dbReference>
<sequence length="203" mass="22241">MRGFGVCVFIATACALGPLRRVVNDYSRKHTPSITAVHAAPSAAVADSSSRSKRDEGMWPGDFNITDFEQTFVHSTKPDDWKSYPVECGHKFTNYVTKGYYEARDRFKKHGGRPNMKAGPNACQQISCSEATAVKLCNDASPSISPKAPCTSYSAESPKNASYHTSLTKRQVPFADVCALLEFRAKVLGFVEAHSGRPRGDTR</sequence>
<evidence type="ECO:0000256" key="1">
    <source>
        <dbReference type="SAM" id="SignalP"/>
    </source>
</evidence>
<dbReference type="AlphaFoldDB" id="A0A2U3E8U2"/>
<proteinExistence type="predicted"/>
<organism evidence="2 3">
    <name type="scientific">Purpureocillium lilacinum</name>
    <name type="common">Paecilomyces lilacinus</name>
    <dbReference type="NCBI Taxonomy" id="33203"/>
    <lineage>
        <taxon>Eukaryota</taxon>
        <taxon>Fungi</taxon>
        <taxon>Dikarya</taxon>
        <taxon>Ascomycota</taxon>
        <taxon>Pezizomycotina</taxon>
        <taxon>Sordariomycetes</taxon>
        <taxon>Hypocreomycetidae</taxon>
        <taxon>Hypocreales</taxon>
        <taxon>Ophiocordycipitaceae</taxon>
        <taxon>Purpureocillium</taxon>
    </lineage>
</organism>
<comment type="caution">
    <text evidence="2">The sequence shown here is derived from an EMBL/GenBank/DDBJ whole genome shotgun (WGS) entry which is preliminary data.</text>
</comment>
<dbReference type="EMBL" id="LCWV01000008">
    <property type="protein sequence ID" value="PWI70914.1"/>
    <property type="molecule type" value="Genomic_DNA"/>
</dbReference>